<gene>
    <name evidence="4" type="ORF">SK069_05795</name>
</gene>
<comment type="subcellular location">
    <subcellularLocation>
        <location evidence="1">Virion</location>
    </subcellularLocation>
</comment>
<evidence type="ECO:0000256" key="1">
    <source>
        <dbReference type="ARBA" id="ARBA00004328"/>
    </source>
</evidence>
<dbReference type="Pfam" id="PF05065">
    <property type="entry name" value="Phage_capsid"/>
    <property type="match status" value="1"/>
</dbReference>
<sequence>MPQLKDVEARIAELRKQEPVAAKAYTDAAAAFEASDADPTDSSSPQFKALDEAGKAVDKLKSDIASATQVFATLKGGQLTPGSDPTQGDPLEKQRGDDILGRRVQALKNASLGLRILEGDTYKGLRESGLLTGEAQFGAKELGKAYDRDEVKALISLGSQTGGYANLVTPDRLPLVDLVPNRPRRMIDLISKGTTDSKSIEYPVVVARGMAAGYVPDPTTAAAIGSGDPAVTPTQAGLKPETSLTFDLRTATVRTLATWIPVHRNMMEDAPFLQSMIDAYLRDELDQRIESDIATGSGSGEIFRGILNTSGIGSQAIGSDSIIDAAHKAMTLIRLQYEEPTAFAIHPSTWETIRLLRDEAGGAAGTGAYLFGPPSQAGDATLWGKPVIPTTAIPVGTVLAGDFSKAMLWLRTGMRVLASDSHADYFTRNLVAILAEIRAAFGVIKPLAFAKAS</sequence>
<evidence type="ECO:0000256" key="2">
    <source>
        <dbReference type="SAM" id="MobiDB-lite"/>
    </source>
</evidence>
<organism evidence="4 5">
    <name type="scientific">Patulibacter brassicae</name>
    <dbReference type="NCBI Taxonomy" id="1705717"/>
    <lineage>
        <taxon>Bacteria</taxon>
        <taxon>Bacillati</taxon>
        <taxon>Actinomycetota</taxon>
        <taxon>Thermoleophilia</taxon>
        <taxon>Solirubrobacterales</taxon>
        <taxon>Patulibacteraceae</taxon>
        <taxon>Patulibacter</taxon>
    </lineage>
</organism>
<dbReference type="Gene3D" id="3.30.2400.10">
    <property type="entry name" value="Major capsid protein gp5"/>
    <property type="match status" value="1"/>
</dbReference>
<dbReference type="InterPro" id="IPR054612">
    <property type="entry name" value="Phage_capsid-like_C"/>
</dbReference>
<evidence type="ECO:0000313" key="4">
    <source>
        <dbReference type="EMBL" id="MDX8151097.1"/>
    </source>
</evidence>
<dbReference type="EMBL" id="JAXAVX010000002">
    <property type="protein sequence ID" value="MDX8151097.1"/>
    <property type="molecule type" value="Genomic_DNA"/>
</dbReference>
<dbReference type="NCBIfam" id="TIGR01554">
    <property type="entry name" value="major_cap_HK97"/>
    <property type="match status" value="1"/>
</dbReference>
<dbReference type="InterPro" id="IPR024455">
    <property type="entry name" value="Phage_capsid"/>
</dbReference>
<name>A0ABU4VIB4_9ACTN</name>
<protein>
    <submittedName>
        <fullName evidence="4">Phage major capsid protein</fullName>
    </submittedName>
</protein>
<accession>A0ABU4VIB4</accession>
<dbReference type="Proteomes" id="UP001277761">
    <property type="component" value="Unassembled WGS sequence"/>
</dbReference>
<comment type="caution">
    <text evidence="4">The sequence shown here is derived from an EMBL/GenBank/DDBJ whole genome shotgun (WGS) entry which is preliminary data.</text>
</comment>
<proteinExistence type="predicted"/>
<dbReference type="Gene3D" id="3.30.2320.10">
    <property type="entry name" value="hypothetical protein PF0899 domain"/>
    <property type="match status" value="1"/>
</dbReference>
<keyword evidence="5" id="KW-1185">Reference proteome</keyword>
<evidence type="ECO:0000313" key="5">
    <source>
        <dbReference type="Proteomes" id="UP001277761"/>
    </source>
</evidence>
<feature type="region of interest" description="Disordered" evidence="2">
    <location>
        <begin position="75"/>
        <end position="94"/>
    </location>
</feature>
<evidence type="ECO:0000259" key="3">
    <source>
        <dbReference type="Pfam" id="PF05065"/>
    </source>
</evidence>
<dbReference type="RefSeq" id="WP_319953250.1">
    <property type="nucleotide sequence ID" value="NZ_JAXAVX010000002.1"/>
</dbReference>
<feature type="domain" description="Phage capsid-like C-terminal" evidence="3">
    <location>
        <begin position="185"/>
        <end position="451"/>
    </location>
</feature>
<reference evidence="4 5" key="1">
    <citation type="submission" date="2023-11" db="EMBL/GenBank/DDBJ databases">
        <authorList>
            <person name="Xu M."/>
            <person name="Jiang T."/>
        </authorList>
    </citation>
    <scope>NUCLEOTIDE SEQUENCE [LARGE SCALE GENOMIC DNA]</scope>
    <source>
        <strain evidence="4 5">SD</strain>
    </source>
</reference>
<dbReference type="SUPFAM" id="SSF56563">
    <property type="entry name" value="Major capsid protein gp5"/>
    <property type="match status" value="1"/>
</dbReference>